<feature type="signal peptide" evidence="4">
    <location>
        <begin position="1"/>
        <end position="27"/>
    </location>
</feature>
<comment type="caution">
    <text evidence="6">The sequence shown here is derived from an EMBL/GenBank/DDBJ whole genome shotgun (WGS) entry which is preliminary data.</text>
</comment>
<dbReference type="AlphaFoldDB" id="A0A813JDR9"/>
<feature type="non-terminal residue" evidence="6">
    <location>
        <position position="579"/>
    </location>
</feature>
<reference evidence="6" key="1">
    <citation type="submission" date="2021-02" db="EMBL/GenBank/DDBJ databases">
        <authorList>
            <person name="Dougan E. K."/>
            <person name="Rhodes N."/>
            <person name="Thang M."/>
            <person name="Chan C."/>
        </authorList>
    </citation>
    <scope>NUCLEOTIDE SEQUENCE</scope>
</reference>
<keyword evidence="1" id="KW-0413">Isomerase</keyword>
<dbReference type="InterPro" id="IPR001179">
    <property type="entry name" value="PPIase_FKBP_dom"/>
</dbReference>
<feature type="coiled-coil region" evidence="2">
    <location>
        <begin position="487"/>
        <end position="516"/>
    </location>
</feature>
<feature type="region of interest" description="Disordered" evidence="3">
    <location>
        <begin position="236"/>
        <end position="274"/>
    </location>
</feature>
<dbReference type="CDD" id="cd14273">
    <property type="entry name" value="UBA_TAP-C_like"/>
    <property type="match status" value="1"/>
</dbReference>
<organism evidence="6 7">
    <name type="scientific">Polarella glacialis</name>
    <name type="common">Dinoflagellate</name>
    <dbReference type="NCBI Taxonomy" id="89957"/>
    <lineage>
        <taxon>Eukaryota</taxon>
        <taxon>Sar</taxon>
        <taxon>Alveolata</taxon>
        <taxon>Dinophyceae</taxon>
        <taxon>Suessiales</taxon>
        <taxon>Suessiaceae</taxon>
        <taxon>Polarella</taxon>
    </lineage>
</organism>
<evidence type="ECO:0000256" key="4">
    <source>
        <dbReference type="SAM" id="SignalP"/>
    </source>
</evidence>
<name>A0A813JDR9_POLGL</name>
<dbReference type="PANTHER" id="PTHR23322">
    <property type="entry name" value="FAS-ASSOCIATED PROTEIN"/>
    <property type="match status" value="1"/>
</dbReference>
<dbReference type="GO" id="GO:0003755">
    <property type="term" value="F:peptidyl-prolyl cis-trans isomerase activity"/>
    <property type="evidence" value="ECO:0007669"/>
    <property type="project" value="UniProtKB-KW"/>
</dbReference>
<dbReference type="Pfam" id="PF00254">
    <property type="entry name" value="FKBP_C"/>
    <property type="match status" value="1"/>
</dbReference>
<protein>
    <recommendedName>
        <fullName evidence="1">peptidylprolyl isomerase</fullName>
        <ecNumber evidence="1">5.2.1.8</ecNumber>
    </recommendedName>
</protein>
<dbReference type="SMART" id="SM00594">
    <property type="entry name" value="UAS"/>
    <property type="match status" value="1"/>
</dbReference>
<dbReference type="GO" id="GO:0005783">
    <property type="term" value="C:endoplasmic reticulum"/>
    <property type="evidence" value="ECO:0007669"/>
    <property type="project" value="TreeGrafter"/>
</dbReference>
<evidence type="ECO:0000313" key="7">
    <source>
        <dbReference type="Proteomes" id="UP000626109"/>
    </source>
</evidence>
<dbReference type="EC" id="5.2.1.8" evidence="1"/>
<dbReference type="SUPFAM" id="SSF52833">
    <property type="entry name" value="Thioredoxin-like"/>
    <property type="match status" value="1"/>
</dbReference>
<keyword evidence="2" id="KW-0175">Coiled coil</keyword>
<dbReference type="Gene3D" id="3.40.30.10">
    <property type="entry name" value="Glutaredoxin"/>
    <property type="match status" value="1"/>
</dbReference>
<comment type="catalytic activity">
    <reaction evidence="1">
        <text>[protein]-peptidylproline (omega=180) = [protein]-peptidylproline (omega=0)</text>
        <dbReference type="Rhea" id="RHEA:16237"/>
        <dbReference type="Rhea" id="RHEA-COMP:10747"/>
        <dbReference type="Rhea" id="RHEA-COMP:10748"/>
        <dbReference type="ChEBI" id="CHEBI:83833"/>
        <dbReference type="ChEBI" id="CHEBI:83834"/>
        <dbReference type="EC" id="5.2.1.8"/>
    </reaction>
</comment>
<evidence type="ECO:0000256" key="2">
    <source>
        <dbReference type="SAM" id="Coils"/>
    </source>
</evidence>
<dbReference type="InterPro" id="IPR036249">
    <property type="entry name" value="Thioredoxin-like_sf"/>
</dbReference>
<sequence>MSSSKRPVLSAAAVAAASLWLLQLVLAPSANVMFATCMSIRRFRGSPVRNLGVRNLGVARAAGAVKAQEGMRVRIEYTGTFEDGSVFDSTEGREPLAFVVGQDEVLPALDQGVLGLAAGESISLTFGEDNPVFGPRLKEKMLQVPISELPEGIQVGAKFDMGEGRPPAFLREIDVYLHVDAVMEDLTAEQRGSLTMFQEVTANARDEPISVQLLKSCNWSVDQALQLHWATDTMDMAPAPSASAPSRPSQGPSGGPGGLGEPLLMPQGGGGGQAVQATAEAVPSLFGWITQRVKSIGASVFGLLFNFIFSTGSTFGSGLTSGAAFSHSLTSSYGATLQLPNFFEGSFSQALAAARRDVKLLVVYLHSEHARYTQPFCTDVLSNEFVRTVLNESFVLWGGDVARMEAHQVAQLIHARQFPCFCVLLPASVDEIRVIGQQHGQIQADAVTALLAACMDEMDNHRSEIVARQVQHVEDRDLRQDQDREYQQALEVDKKRSEEKRQQEQEQREAQLLVDQQLRADKELIAKQEAEQQARVDRRRMAAAALPAEDGIEARGISLRLPTGQRVERKFLQTATLAK</sequence>
<evidence type="ECO:0000259" key="5">
    <source>
        <dbReference type="PROSITE" id="PS50059"/>
    </source>
</evidence>
<dbReference type="GO" id="GO:0036503">
    <property type="term" value="P:ERAD pathway"/>
    <property type="evidence" value="ECO:0007669"/>
    <property type="project" value="TreeGrafter"/>
</dbReference>
<evidence type="ECO:0000313" key="6">
    <source>
        <dbReference type="EMBL" id="CAE8675473.1"/>
    </source>
</evidence>
<evidence type="ECO:0000256" key="3">
    <source>
        <dbReference type="SAM" id="MobiDB-lite"/>
    </source>
</evidence>
<dbReference type="InterPro" id="IPR006577">
    <property type="entry name" value="UAS"/>
</dbReference>
<dbReference type="PROSITE" id="PS50059">
    <property type="entry name" value="FKBP_PPIASE"/>
    <property type="match status" value="1"/>
</dbReference>
<dbReference type="GO" id="GO:0043130">
    <property type="term" value="F:ubiquitin binding"/>
    <property type="evidence" value="ECO:0007669"/>
    <property type="project" value="TreeGrafter"/>
</dbReference>
<keyword evidence="1" id="KW-0697">Rotamase</keyword>
<feature type="compositionally biased region" description="Low complexity" evidence="3">
    <location>
        <begin position="237"/>
        <end position="251"/>
    </location>
</feature>
<dbReference type="CDD" id="cd02958">
    <property type="entry name" value="UAS"/>
    <property type="match status" value="1"/>
</dbReference>
<feature type="domain" description="PPIase FKBP-type" evidence="5">
    <location>
        <begin position="70"/>
        <end position="125"/>
    </location>
</feature>
<keyword evidence="4" id="KW-0732">Signal</keyword>
<dbReference type="InterPro" id="IPR049483">
    <property type="entry name" value="FAF1_2-like_UAS"/>
</dbReference>
<accession>A0A813JDR9</accession>
<gene>
    <name evidence="6" type="ORF">PGLA2088_LOCUS19403</name>
</gene>
<dbReference type="Pfam" id="PF14555">
    <property type="entry name" value="UBA_4"/>
    <property type="match status" value="1"/>
</dbReference>
<dbReference type="InterPro" id="IPR050730">
    <property type="entry name" value="UBX_domain-protein"/>
</dbReference>
<dbReference type="EMBL" id="CAJNNW010025072">
    <property type="protein sequence ID" value="CAE8675473.1"/>
    <property type="molecule type" value="Genomic_DNA"/>
</dbReference>
<dbReference type="PANTHER" id="PTHR23322:SF1">
    <property type="entry name" value="FAS-ASSOCIATED FACTOR 2"/>
    <property type="match status" value="1"/>
</dbReference>
<dbReference type="Gene3D" id="3.10.50.40">
    <property type="match status" value="1"/>
</dbReference>
<dbReference type="Proteomes" id="UP000626109">
    <property type="component" value="Unassembled WGS sequence"/>
</dbReference>
<evidence type="ECO:0000256" key="1">
    <source>
        <dbReference type="PROSITE-ProRule" id="PRU00277"/>
    </source>
</evidence>
<dbReference type="SUPFAM" id="SSF54534">
    <property type="entry name" value="FKBP-like"/>
    <property type="match status" value="1"/>
</dbReference>
<proteinExistence type="predicted"/>
<dbReference type="InterPro" id="IPR046357">
    <property type="entry name" value="PPIase_dom_sf"/>
</dbReference>
<feature type="chain" id="PRO_5032333383" description="peptidylprolyl isomerase" evidence="4">
    <location>
        <begin position="28"/>
        <end position="579"/>
    </location>
</feature>
<dbReference type="Pfam" id="PF21021">
    <property type="entry name" value="FAF1"/>
    <property type="match status" value="1"/>
</dbReference>